<evidence type="ECO:0000256" key="2">
    <source>
        <dbReference type="ARBA" id="ARBA00006555"/>
    </source>
</evidence>
<dbReference type="SUPFAM" id="SSF74653">
    <property type="entry name" value="TolA/TonB C-terminal domain"/>
    <property type="match status" value="1"/>
</dbReference>
<feature type="domain" description="TonB C-terminal" evidence="12">
    <location>
        <begin position="197"/>
        <end position="290"/>
    </location>
</feature>
<protein>
    <submittedName>
        <fullName evidence="13">Energy transducer TonB</fullName>
    </submittedName>
</protein>
<evidence type="ECO:0000259" key="12">
    <source>
        <dbReference type="PROSITE" id="PS52015"/>
    </source>
</evidence>
<evidence type="ECO:0000313" key="14">
    <source>
        <dbReference type="Proteomes" id="UP000664399"/>
    </source>
</evidence>
<evidence type="ECO:0000256" key="11">
    <source>
        <dbReference type="SAM" id="Phobius"/>
    </source>
</evidence>
<feature type="transmembrane region" description="Helical" evidence="11">
    <location>
        <begin position="43"/>
        <end position="60"/>
    </location>
</feature>
<keyword evidence="6 11" id="KW-0812">Transmembrane</keyword>
<keyword evidence="5" id="KW-0997">Cell inner membrane</keyword>
<dbReference type="PANTHER" id="PTHR33446">
    <property type="entry name" value="PROTEIN TONB-RELATED"/>
    <property type="match status" value="1"/>
</dbReference>
<feature type="compositionally biased region" description="Pro residues" evidence="10">
    <location>
        <begin position="112"/>
        <end position="127"/>
    </location>
</feature>
<dbReference type="InterPro" id="IPR051045">
    <property type="entry name" value="TonB-dependent_transducer"/>
</dbReference>
<keyword evidence="3" id="KW-0813">Transport</keyword>
<dbReference type="PANTHER" id="PTHR33446:SF13">
    <property type="entry name" value="TONB PROTEIN"/>
    <property type="match status" value="1"/>
</dbReference>
<evidence type="ECO:0000256" key="4">
    <source>
        <dbReference type="ARBA" id="ARBA00022475"/>
    </source>
</evidence>
<sequence length="290" mass="31035">MSDTADWPREGLPHPPSVVEWMAFSDWQHNRQRLILREESRRWAVSFLATLALAGTGLFWELHRPHPVIQLPEQPPAAIALDLAPLPAAAQAPATDSPTAPQQTQAAAKPVPTEPPKVTAPPSPAPHPVISAAKQEKTRAPRKKPKQPAPQTRAPDTSAPPAAATHAPPPSDTPTTPVAATAAPGGASAQTTHDPQTWQSALLNQLEKFRRYPSEAVNAREEGTPRVTFSMDRQGHVLSVTLAQTSGHAQLDQEALALPTRAQPLPPPPEAIPGNPVTLTVPIEFTLSRN</sequence>
<gene>
    <name evidence="13" type="ORF">J2D75_10620</name>
</gene>
<evidence type="ECO:0000256" key="1">
    <source>
        <dbReference type="ARBA" id="ARBA00004383"/>
    </source>
</evidence>
<dbReference type="EMBL" id="JAFVMG010000011">
    <property type="protein sequence ID" value="MBO1328923.1"/>
    <property type="molecule type" value="Genomic_DNA"/>
</dbReference>
<accession>A0ABS3LNJ3</accession>
<dbReference type="Pfam" id="PF03544">
    <property type="entry name" value="TonB_C"/>
    <property type="match status" value="1"/>
</dbReference>
<evidence type="ECO:0000256" key="8">
    <source>
        <dbReference type="ARBA" id="ARBA00022989"/>
    </source>
</evidence>
<evidence type="ECO:0000256" key="7">
    <source>
        <dbReference type="ARBA" id="ARBA00022927"/>
    </source>
</evidence>
<dbReference type="RefSeq" id="WP_207854795.1">
    <property type="nucleotide sequence ID" value="NZ_JAFVMG010000011.1"/>
</dbReference>
<reference evidence="13 14" key="1">
    <citation type="submission" date="2021-03" db="EMBL/GenBank/DDBJ databases">
        <title>The complete genome sequence of Acetobacter suratthaniensis TBRC 1719.</title>
        <authorList>
            <person name="Charoenyingcharoen P."/>
            <person name="Yukphan P."/>
        </authorList>
    </citation>
    <scope>NUCLEOTIDE SEQUENCE [LARGE SCALE GENOMIC DNA]</scope>
    <source>
        <strain evidence="13 14">TBRC 1719</strain>
    </source>
</reference>
<feature type="compositionally biased region" description="Low complexity" evidence="10">
    <location>
        <begin position="173"/>
        <end position="192"/>
    </location>
</feature>
<evidence type="ECO:0000313" key="13">
    <source>
        <dbReference type="EMBL" id="MBO1328923.1"/>
    </source>
</evidence>
<name>A0ABS3LNJ3_9PROT</name>
<keyword evidence="8 11" id="KW-1133">Transmembrane helix</keyword>
<keyword evidence="4" id="KW-1003">Cell membrane</keyword>
<dbReference type="InterPro" id="IPR037682">
    <property type="entry name" value="TonB_C"/>
</dbReference>
<comment type="subcellular location">
    <subcellularLocation>
        <location evidence="1">Cell inner membrane</location>
        <topology evidence="1">Single-pass membrane protein</topology>
        <orientation evidence="1">Periplasmic side</orientation>
    </subcellularLocation>
</comment>
<dbReference type="NCBIfam" id="TIGR01352">
    <property type="entry name" value="tonB_Cterm"/>
    <property type="match status" value="1"/>
</dbReference>
<feature type="region of interest" description="Disordered" evidence="10">
    <location>
        <begin position="89"/>
        <end position="196"/>
    </location>
</feature>
<evidence type="ECO:0000256" key="9">
    <source>
        <dbReference type="ARBA" id="ARBA00023136"/>
    </source>
</evidence>
<comment type="caution">
    <text evidence="13">The sequence shown here is derived from an EMBL/GenBank/DDBJ whole genome shotgun (WGS) entry which is preliminary data.</text>
</comment>
<dbReference type="Proteomes" id="UP000664399">
    <property type="component" value="Unassembled WGS sequence"/>
</dbReference>
<keyword evidence="14" id="KW-1185">Reference proteome</keyword>
<evidence type="ECO:0000256" key="10">
    <source>
        <dbReference type="SAM" id="MobiDB-lite"/>
    </source>
</evidence>
<evidence type="ECO:0000256" key="3">
    <source>
        <dbReference type="ARBA" id="ARBA00022448"/>
    </source>
</evidence>
<feature type="compositionally biased region" description="Low complexity" evidence="10">
    <location>
        <begin position="149"/>
        <end position="166"/>
    </location>
</feature>
<organism evidence="13 14">
    <name type="scientific">Acetobacter suratthaniensis</name>
    <dbReference type="NCBI Taxonomy" id="1502841"/>
    <lineage>
        <taxon>Bacteria</taxon>
        <taxon>Pseudomonadati</taxon>
        <taxon>Pseudomonadota</taxon>
        <taxon>Alphaproteobacteria</taxon>
        <taxon>Acetobacterales</taxon>
        <taxon>Acetobacteraceae</taxon>
        <taxon>Acetobacter</taxon>
    </lineage>
</organism>
<evidence type="ECO:0000256" key="5">
    <source>
        <dbReference type="ARBA" id="ARBA00022519"/>
    </source>
</evidence>
<dbReference type="PROSITE" id="PS52015">
    <property type="entry name" value="TONB_CTD"/>
    <property type="match status" value="1"/>
</dbReference>
<dbReference type="Gene3D" id="3.30.1150.10">
    <property type="match status" value="1"/>
</dbReference>
<keyword evidence="9 11" id="KW-0472">Membrane</keyword>
<dbReference type="InterPro" id="IPR006260">
    <property type="entry name" value="TonB/TolA_C"/>
</dbReference>
<comment type="similarity">
    <text evidence="2">Belongs to the TonB family.</text>
</comment>
<evidence type="ECO:0000256" key="6">
    <source>
        <dbReference type="ARBA" id="ARBA00022692"/>
    </source>
</evidence>
<keyword evidence="7" id="KW-0653">Protein transport</keyword>
<feature type="compositionally biased region" description="Low complexity" evidence="10">
    <location>
        <begin position="89"/>
        <end position="111"/>
    </location>
</feature>
<proteinExistence type="inferred from homology"/>